<keyword evidence="4" id="KW-1185">Reference proteome</keyword>
<feature type="compositionally biased region" description="Polar residues" evidence="1">
    <location>
        <begin position="563"/>
        <end position="576"/>
    </location>
</feature>
<name>A0A5C3NRM2_9APHY</name>
<feature type="transmembrane region" description="Helical" evidence="2">
    <location>
        <begin position="1121"/>
        <end position="1151"/>
    </location>
</feature>
<keyword evidence="2" id="KW-0812">Transmembrane</keyword>
<feature type="region of interest" description="Disordered" evidence="1">
    <location>
        <begin position="499"/>
        <end position="618"/>
    </location>
</feature>
<feature type="compositionally biased region" description="Low complexity" evidence="1">
    <location>
        <begin position="997"/>
        <end position="1006"/>
    </location>
</feature>
<feature type="region of interest" description="Disordered" evidence="1">
    <location>
        <begin position="689"/>
        <end position="714"/>
    </location>
</feature>
<accession>A0A5C3NRM2</accession>
<evidence type="ECO:0000313" key="3">
    <source>
        <dbReference type="EMBL" id="TFK79227.1"/>
    </source>
</evidence>
<feature type="compositionally biased region" description="Basic and acidic residues" evidence="1">
    <location>
        <begin position="983"/>
        <end position="992"/>
    </location>
</feature>
<feature type="region of interest" description="Disordered" evidence="1">
    <location>
        <begin position="1"/>
        <end position="35"/>
    </location>
</feature>
<feature type="region of interest" description="Disordered" evidence="1">
    <location>
        <begin position="254"/>
        <end position="374"/>
    </location>
</feature>
<dbReference type="Proteomes" id="UP000308197">
    <property type="component" value="Unassembled WGS sequence"/>
</dbReference>
<feature type="compositionally biased region" description="Basic and acidic residues" evidence="1">
    <location>
        <begin position="1037"/>
        <end position="1056"/>
    </location>
</feature>
<feature type="region of interest" description="Disordered" evidence="1">
    <location>
        <begin position="474"/>
        <end position="493"/>
    </location>
</feature>
<keyword evidence="2" id="KW-1133">Transmembrane helix</keyword>
<feature type="compositionally biased region" description="Polar residues" evidence="1">
    <location>
        <begin position="365"/>
        <end position="374"/>
    </location>
</feature>
<feature type="compositionally biased region" description="Basic residues" evidence="1">
    <location>
        <begin position="334"/>
        <end position="344"/>
    </location>
</feature>
<dbReference type="EMBL" id="ML212116">
    <property type="protein sequence ID" value="TFK79227.1"/>
    <property type="molecule type" value="Genomic_DNA"/>
</dbReference>
<feature type="compositionally biased region" description="Low complexity" evidence="1">
    <location>
        <begin position="577"/>
        <end position="591"/>
    </location>
</feature>
<feature type="region of interest" description="Disordered" evidence="1">
    <location>
        <begin position="981"/>
        <end position="1056"/>
    </location>
</feature>
<feature type="compositionally biased region" description="Acidic residues" evidence="1">
    <location>
        <begin position="529"/>
        <end position="538"/>
    </location>
</feature>
<feature type="compositionally biased region" description="Low complexity" evidence="1">
    <location>
        <begin position="22"/>
        <end position="35"/>
    </location>
</feature>
<feature type="compositionally biased region" description="Pro residues" evidence="1">
    <location>
        <begin position="1"/>
        <end position="10"/>
    </location>
</feature>
<evidence type="ECO:0000313" key="4">
    <source>
        <dbReference type="Proteomes" id="UP000308197"/>
    </source>
</evidence>
<dbReference type="STRING" id="1314778.A0A5C3NRM2"/>
<gene>
    <name evidence="3" type="ORF">K466DRAFT_606305</name>
</gene>
<evidence type="ECO:0000256" key="2">
    <source>
        <dbReference type="SAM" id="Phobius"/>
    </source>
</evidence>
<feature type="compositionally biased region" description="Polar residues" evidence="1">
    <location>
        <begin position="254"/>
        <end position="276"/>
    </location>
</feature>
<feature type="compositionally biased region" description="Basic and acidic residues" evidence="1">
    <location>
        <begin position="499"/>
        <end position="515"/>
    </location>
</feature>
<feature type="region of interest" description="Disordered" evidence="1">
    <location>
        <begin position="429"/>
        <end position="450"/>
    </location>
</feature>
<evidence type="ECO:0000256" key="1">
    <source>
        <dbReference type="SAM" id="MobiDB-lite"/>
    </source>
</evidence>
<proteinExistence type="predicted"/>
<keyword evidence="2" id="KW-0472">Membrane</keyword>
<dbReference type="AlphaFoldDB" id="A0A5C3NRM2"/>
<protein>
    <submittedName>
        <fullName evidence="3">Uncharacterized protein</fullName>
    </submittedName>
</protein>
<dbReference type="InParanoid" id="A0A5C3NRM2"/>
<organism evidence="3 4">
    <name type="scientific">Polyporus arcularius HHB13444</name>
    <dbReference type="NCBI Taxonomy" id="1314778"/>
    <lineage>
        <taxon>Eukaryota</taxon>
        <taxon>Fungi</taxon>
        <taxon>Dikarya</taxon>
        <taxon>Basidiomycota</taxon>
        <taxon>Agaricomycotina</taxon>
        <taxon>Agaricomycetes</taxon>
        <taxon>Polyporales</taxon>
        <taxon>Polyporaceae</taxon>
        <taxon>Polyporus</taxon>
    </lineage>
</organism>
<sequence length="1158" mass="124337">MSSTPIPPGVPDDGLDAASTPSQRAQAAANSDATTAAPQLSPMSYAQVAAIQPSSSNAIVWPQYARVNGSNAAPAPPVLPGEAPALFPPQHAKPTAASTAIVTAILTGAIPPMPATPVLGPVTTGLRGISGSLKLPPPALPLAGNEYMAPPSIPGLRPVEAPLNDIVDPLVLPPPAHAWTGILNMENETLARMSPIQFSSPISIPTTLSATPSHVAQPSQTRGLLATDAGTNNAVDDAYGDFWAQLDTPTITDANLPSALQTPNILTPRRNSSIPASQWPPPNQEAAKTVKKSISDEENFPPTANDPFAHPPVASRFRKKRRGTSPPAGERASKIARRKSKGKKVDRSQPFAHATPCDNPWALPSGSQSSRATLPQSAAMLADSPLPPSSYAPSCQTPYTDFARQASSSASFYSRMNMSGSFPTPHYVSASPSHAGAIASPSPSRSALAESTPLEIQAENAGYVSRLSGPRRPVRFFDPSRPLRAAPGRNGNIRPAKAALREDQQDVHATHDFPSARHTRSVSYRSPTVEEDYEDGEIDDSRRSFNASSAREATMQEEGRHPSLSQPCYSPSPLTCSSAAGQRGRSSRSSRPPATVDIPSPSLYGDDEAPVDEPFSRAPSRMSIIYEQRSNPRLSPDVAPVMQPPPVPRPAHLHPRQATAAPDHPQFLSSGLDVFDVGTDDNMPDAVRRGGASTVTEDSCPTPIPHEGDPEVHHHDPEAHLRGLSDDWIQEVWMDPSGTSITLSTFNPRFTRSYGANRRTASDIRQAISSITGESTFLVIAPDQASMHRGTGPVEWAVTGLTTDGVELLLRRRVWSLKYITFFPRRRTLETPRLLLALEGFLDDNIENIRNAVRSTFERPQIRKRIEQMLRANPEYADIPGDEAFRRIMSSLSISVYTLDNGTIVANVFLRSPTQSIRVWRLWSQELRNITFGSYHTAIARARRITTCAGCSGADHPSHLCPFIRMAGWNGPEVAGGLSYSVDGRERRERRSTPGASTQSTSTSRGGRSGQSEGGTSSTQVSHATRHAPQGSYGDRSGTERGGERGRERGRFQRHEQGGRGDLVDFFYYCRRHSALGDMTLYTNSSSSVYMITHPALPPATALAVLIALRPPPPPPPALPALPALLVGLLGLVLVGVLGLALLAAGLLVAAPRWYSRL</sequence>
<reference evidence="3 4" key="1">
    <citation type="journal article" date="2019" name="Nat. Ecol. Evol.">
        <title>Megaphylogeny resolves global patterns of mushroom evolution.</title>
        <authorList>
            <person name="Varga T."/>
            <person name="Krizsan K."/>
            <person name="Foldi C."/>
            <person name="Dima B."/>
            <person name="Sanchez-Garcia M."/>
            <person name="Sanchez-Ramirez S."/>
            <person name="Szollosi G.J."/>
            <person name="Szarkandi J.G."/>
            <person name="Papp V."/>
            <person name="Albert L."/>
            <person name="Andreopoulos W."/>
            <person name="Angelini C."/>
            <person name="Antonin V."/>
            <person name="Barry K.W."/>
            <person name="Bougher N.L."/>
            <person name="Buchanan P."/>
            <person name="Buyck B."/>
            <person name="Bense V."/>
            <person name="Catcheside P."/>
            <person name="Chovatia M."/>
            <person name="Cooper J."/>
            <person name="Damon W."/>
            <person name="Desjardin D."/>
            <person name="Finy P."/>
            <person name="Geml J."/>
            <person name="Haridas S."/>
            <person name="Hughes K."/>
            <person name="Justo A."/>
            <person name="Karasinski D."/>
            <person name="Kautmanova I."/>
            <person name="Kiss B."/>
            <person name="Kocsube S."/>
            <person name="Kotiranta H."/>
            <person name="LaButti K.M."/>
            <person name="Lechner B.E."/>
            <person name="Liimatainen K."/>
            <person name="Lipzen A."/>
            <person name="Lukacs Z."/>
            <person name="Mihaltcheva S."/>
            <person name="Morgado L.N."/>
            <person name="Niskanen T."/>
            <person name="Noordeloos M.E."/>
            <person name="Ohm R.A."/>
            <person name="Ortiz-Santana B."/>
            <person name="Ovrebo C."/>
            <person name="Racz N."/>
            <person name="Riley R."/>
            <person name="Savchenko A."/>
            <person name="Shiryaev A."/>
            <person name="Soop K."/>
            <person name="Spirin V."/>
            <person name="Szebenyi C."/>
            <person name="Tomsovsky M."/>
            <person name="Tulloss R.E."/>
            <person name="Uehling J."/>
            <person name="Grigoriev I.V."/>
            <person name="Vagvolgyi C."/>
            <person name="Papp T."/>
            <person name="Martin F.M."/>
            <person name="Miettinen O."/>
            <person name="Hibbett D.S."/>
            <person name="Nagy L.G."/>
        </authorList>
    </citation>
    <scope>NUCLEOTIDE SEQUENCE [LARGE SCALE GENOMIC DNA]</scope>
    <source>
        <strain evidence="3 4">HHB13444</strain>
    </source>
</reference>